<feature type="region of interest" description="Disordered" evidence="1">
    <location>
        <begin position="102"/>
        <end position="122"/>
    </location>
</feature>
<evidence type="ECO:0000313" key="3">
    <source>
        <dbReference type="Proteomes" id="UP001054945"/>
    </source>
</evidence>
<dbReference type="AlphaFoldDB" id="A0AAV4XQB6"/>
<keyword evidence="3" id="KW-1185">Reference proteome</keyword>
<evidence type="ECO:0000313" key="2">
    <source>
        <dbReference type="EMBL" id="GIY96335.1"/>
    </source>
</evidence>
<organism evidence="2 3">
    <name type="scientific">Caerostris extrusa</name>
    <name type="common">Bark spider</name>
    <name type="synonym">Caerostris bankana</name>
    <dbReference type="NCBI Taxonomy" id="172846"/>
    <lineage>
        <taxon>Eukaryota</taxon>
        <taxon>Metazoa</taxon>
        <taxon>Ecdysozoa</taxon>
        <taxon>Arthropoda</taxon>
        <taxon>Chelicerata</taxon>
        <taxon>Arachnida</taxon>
        <taxon>Araneae</taxon>
        <taxon>Araneomorphae</taxon>
        <taxon>Entelegynae</taxon>
        <taxon>Araneoidea</taxon>
        <taxon>Araneidae</taxon>
        <taxon>Caerostris</taxon>
    </lineage>
</organism>
<sequence>MPDSWLRGNVCHCIHLFPSISKSSPPNFRTPTKVQKWSPNSPEPSPSILTRKARSSPNHLPLENTKSIPKERRQQGASSQWSKHVSTLPVTCFSTPFEQVSEIPHSEPREKSRHIQFCQWND</sequence>
<evidence type="ECO:0000256" key="1">
    <source>
        <dbReference type="SAM" id="MobiDB-lite"/>
    </source>
</evidence>
<name>A0AAV4XQB6_CAEEX</name>
<protein>
    <submittedName>
        <fullName evidence="2">Uncharacterized protein</fullName>
    </submittedName>
</protein>
<dbReference type="Proteomes" id="UP001054945">
    <property type="component" value="Unassembled WGS sequence"/>
</dbReference>
<feature type="compositionally biased region" description="Polar residues" evidence="1">
    <location>
        <begin position="20"/>
        <end position="40"/>
    </location>
</feature>
<feature type="compositionally biased region" description="Polar residues" evidence="1">
    <location>
        <begin position="75"/>
        <end position="84"/>
    </location>
</feature>
<feature type="region of interest" description="Disordered" evidence="1">
    <location>
        <begin position="19"/>
        <end position="84"/>
    </location>
</feature>
<dbReference type="EMBL" id="BPLR01000647">
    <property type="protein sequence ID" value="GIY96335.1"/>
    <property type="molecule type" value="Genomic_DNA"/>
</dbReference>
<accession>A0AAV4XQB6</accession>
<reference evidence="2 3" key="1">
    <citation type="submission" date="2021-06" db="EMBL/GenBank/DDBJ databases">
        <title>Caerostris extrusa draft genome.</title>
        <authorList>
            <person name="Kono N."/>
            <person name="Arakawa K."/>
        </authorList>
    </citation>
    <scope>NUCLEOTIDE SEQUENCE [LARGE SCALE GENOMIC DNA]</scope>
</reference>
<proteinExistence type="predicted"/>
<comment type="caution">
    <text evidence="2">The sequence shown here is derived from an EMBL/GenBank/DDBJ whole genome shotgun (WGS) entry which is preliminary data.</text>
</comment>
<gene>
    <name evidence="2" type="ORF">CEXT_430371</name>
</gene>